<dbReference type="InterPro" id="IPR050306">
    <property type="entry name" value="PfkB_Carbo_kinase"/>
</dbReference>
<evidence type="ECO:0000256" key="3">
    <source>
        <dbReference type="ARBA" id="ARBA00022777"/>
    </source>
</evidence>
<dbReference type="Gene3D" id="3.40.1190.20">
    <property type="match status" value="1"/>
</dbReference>
<dbReference type="Pfam" id="PF00294">
    <property type="entry name" value="PfkB"/>
    <property type="match status" value="1"/>
</dbReference>
<evidence type="ECO:0000256" key="2">
    <source>
        <dbReference type="ARBA" id="ARBA00022679"/>
    </source>
</evidence>
<dbReference type="InterPro" id="IPR002173">
    <property type="entry name" value="Carboh/pur_kinase_PfkB_CS"/>
</dbReference>
<dbReference type="PANTHER" id="PTHR43085">
    <property type="entry name" value="HEXOKINASE FAMILY MEMBER"/>
    <property type="match status" value="1"/>
</dbReference>
<accession>A0A2N3IFU7</accession>
<comment type="similarity">
    <text evidence="1">Belongs to the carbohydrate kinase PfkB family.</text>
</comment>
<dbReference type="AlphaFoldDB" id="A0A2N3IFU7"/>
<dbReference type="CDD" id="cd01167">
    <property type="entry name" value="bac_FRK"/>
    <property type="match status" value="1"/>
</dbReference>
<gene>
    <name evidence="5" type="ORF">BZG01_02345</name>
</gene>
<evidence type="ECO:0000259" key="4">
    <source>
        <dbReference type="Pfam" id="PF00294"/>
    </source>
</evidence>
<dbReference type="InterPro" id="IPR011611">
    <property type="entry name" value="PfkB_dom"/>
</dbReference>
<evidence type="ECO:0000313" key="5">
    <source>
        <dbReference type="EMBL" id="PKQ69167.1"/>
    </source>
</evidence>
<keyword evidence="6" id="KW-1185">Reference proteome</keyword>
<dbReference type="GO" id="GO:0016301">
    <property type="term" value="F:kinase activity"/>
    <property type="evidence" value="ECO:0007669"/>
    <property type="project" value="UniProtKB-KW"/>
</dbReference>
<feature type="domain" description="Carbohydrate kinase PfkB" evidence="4">
    <location>
        <begin position="24"/>
        <end position="284"/>
    </location>
</feature>
<organism evidence="5 6">
    <name type="scientific">Labilibaculum manganireducens</name>
    <dbReference type="NCBI Taxonomy" id="1940525"/>
    <lineage>
        <taxon>Bacteria</taxon>
        <taxon>Pseudomonadati</taxon>
        <taxon>Bacteroidota</taxon>
        <taxon>Bacteroidia</taxon>
        <taxon>Marinilabiliales</taxon>
        <taxon>Marinifilaceae</taxon>
        <taxon>Labilibaculum</taxon>
    </lineage>
</organism>
<sequence length="298" mass="32879">MDIKNQKIISVGEMLWDMMPNGPKPGGAPMNVALQLNNIGLDVEFASRIGNDEQGLKLKRFLEESGMSTELIQLDLELPTSEVLVHLDDKNNAKYEICEPVAWDHLEYTEQLSHKVKESGIVVFGTLGSRNKKAKQTILNVLDSDCLKVIDVNLRPPFDQKEDVEILLGKADVAKLNDEELIQISGWYGKTSKNEEDLIRWFSEQYQCSMVCVTKGANGAVLFTNNQFFNHLGYKVAAVDAVGAGDAFLAGFLSALVQNKSPEEALNFGSATGAFVASKEGATPKYDMSEVLRIMNQS</sequence>
<dbReference type="PROSITE" id="PS00583">
    <property type="entry name" value="PFKB_KINASES_1"/>
    <property type="match status" value="1"/>
</dbReference>
<evidence type="ECO:0000256" key="1">
    <source>
        <dbReference type="ARBA" id="ARBA00010688"/>
    </source>
</evidence>
<dbReference type="SUPFAM" id="SSF53613">
    <property type="entry name" value="Ribokinase-like"/>
    <property type="match status" value="1"/>
</dbReference>
<proteinExistence type="inferred from homology"/>
<dbReference type="Proteomes" id="UP000233618">
    <property type="component" value="Unassembled WGS sequence"/>
</dbReference>
<dbReference type="InterPro" id="IPR029056">
    <property type="entry name" value="Ribokinase-like"/>
</dbReference>
<dbReference type="RefSeq" id="WP_101308211.1">
    <property type="nucleotide sequence ID" value="NZ_CAXXEE010000003.1"/>
</dbReference>
<reference evidence="5 6" key="1">
    <citation type="journal article" date="2017" name="Front. Microbiol.">
        <title>Labilibaculum manganireducens gen. nov., sp. nov. and Labilibaculum filiforme sp. nov., Novel Bacteroidetes Isolated from Subsurface Sediments of the Baltic Sea.</title>
        <authorList>
            <person name="Vandieken V."/>
            <person name="Marshall I.P."/>
            <person name="Niemann H."/>
            <person name="Engelen B."/>
            <person name="Cypionka H."/>
        </authorList>
    </citation>
    <scope>NUCLEOTIDE SEQUENCE [LARGE SCALE GENOMIC DNA]</scope>
    <source>
        <strain evidence="5 6">59.10-2M</strain>
    </source>
</reference>
<dbReference type="PANTHER" id="PTHR43085:SF57">
    <property type="entry name" value="CARBOHYDRATE KINASE PFKB DOMAIN-CONTAINING PROTEIN"/>
    <property type="match status" value="1"/>
</dbReference>
<keyword evidence="3" id="KW-0418">Kinase</keyword>
<protein>
    <recommendedName>
        <fullName evidence="4">Carbohydrate kinase PfkB domain-containing protein</fullName>
    </recommendedName>
</protein>
<dbReference type="EMBL" id="MVDE01000002">
    <property type="protein sequence ID" value="PKQ69167.1"/>
    <property type="molecule type" value="Genomic_DNA"/>
</dbReference>
<keyword evidence="2" id="KW-0808">Transferase</keyword>
<comment type="caution">
    <text evidence="5">The sequence shown here is derived from an EMBL/GenBank/DDBJ whole genome shotgun (WGS) entry which is preliminary data.</text>
</comment>
<evidence type="ECO:0000313" key="6">
    <source>
        <dbReference type="Proteomes" id="UP000233618"/>
    </source>
</evidence>
<name>A0A2N3IFU7_9BACT</name>